<sequence>MDVAQMPSGQASHEPILMGIYGISGSGVELLKNRLLFLLRQRGNDDFQCFDLRYHVDDMGQAIGQHPTNLPRSEDELDNLRKSEIAEIRERCSQSGKVGLILSHRRLIRSDLDNPDGEPLIRSARWGVDASFSYVFYYSASPAIVVRTLLDDPSYYKIPRKRLTQKLIRAWDSKEGTSLMAFCNSHRVPMSVCEAEQPGLPERLVSTIVRNCHSNQHRVVAEVVRAMNIDIAPSKAVVLIEAHNVLAWDIASTKLWTKVSSTLASLGASSGAAFRRDLFMILRQEASRHGDRAQAQTPQGIMLDPELERLLWKLTHMRIPTVVLTCGIKSTWAEVFGRLTIQERHGIRCPWEKPSTEPYPGFDGKVKVIGGGRTSDDLVIAPPDKAAVVRALREKHGRRVYVIGGTELDVPMLKAAGQDAFIRPPYVGEMHDSVKALLREHGGQATYLGPRVEAFSSDWQGVGRDIFDLMGLSKEESKGDDDEILNDPETEIEYLLDQAEFSLGTP</sequence>
<dbReference type="Gene3D" id="3.40.50.1000">
    <property type="entry name" value="HAD superfamily/HAD-like"/>
    <property type="match status" value="1"/>
</dbReference>
<gene>
    <name evidence="1" type="ORF">N0V93_007695</name>
</gene>
<protein>
    <submittedName>
        <fullName evidence="1">Uncharacterized protein</fullName>
    </submittedName>
</protein>
<evidence type="ECO:0000313" key="1">
    <source>
        <dbReference type="EMBL" id="KAJ4387108.1"/>
    </source>
</evidence>
<comment type="caution">
    <text evidence="1">The sequence shown here is derived from an EMBL/GenBank/DDBJ whole genome shotgun (WGS) entry which is preliminary data.</text>
</comment>
<reference evidence="1" key="1">
    <citation type="submission" date="2022-10" db="EMBL/GenBank/DDBJ databases">
        <title>Tapping the CABI collections for fungal endophytes: first genome assemblies for Collariella, Neodidymelliopsis, Ascochyta clinopodiicola, Didymella pomorum, Didymosphaeria variabile, Neocosmospora piperis and Neocucurbitaria cava.</title>
        <authorList>
            <person name="Hill R."/>
        </authorList>
    </citation>
    <scope>NUCLEOTIDE SEQUENCE</scope>
    <source>
        <strain evidence="1">IMI 355082</strain>
    </source>
</reference>
<dbReference type="SUPFAM" id="SSF56784">
    <property type="entry name" value="HAD-like"/>
    <property type="match status" value="1"/>
</dbReference>
<keyword evidence="2" id="KW-1185">Reference proteome</keyword>
<proteinExistence type="predicted"/>
<dbReference type="EMBL" id="JAPEVB010000005">
    <property type="protein sequence ID" value="KAJ4387108.1"/>
    <property type="molecule type" value="Genomic_DNA"/>
</dbReference>
<dbReference type="InterPro" id="IPR023214">
    <property type="entry name" value="HAD_sf"/>
</dbReference>
<name>A0A9W9CU17_9PEZI</name>
<dbReference type="OrthoDB" id="5416609at2759"/>
<dbReference type="AlphaFoldDB" id="A0A9W9CU17"/>
<dbReference type="InterPro" id="IPR036412">
    <property type="entry name" value="HAD-like_sf"/>
</dbReference>
<evidence type="ECO:0000313" key="2">
    <source>
        <dbReference type="Proteomes" id="UP001140453"/>
    </source>
</evidence>
<dbReference type="Proteomes" id="UP001140453">
    <property type="component" value="Unassembled WGS sequence"/>
</dbReference>
<accession>A0A9W9CU17</accession>
<organism evidence="1 2">
    <name type="scientific">Gnomoniopsis smithogilvyi</name>
    <dbReference type="NCBI Taxonomy" id="1191159"/>
    <lineage>
        <taxon>Eukaryota</taxon>
        <taxon>Fungi</taxon>
        <taxon>Dikarya</taxon>
        <taxon>Ascomycota</taxon>
        <taxon>Pezizomycotina</taxon>
        <taxon>Sordariomycetes</taxon>
        <taxon>Sordariomycetidae</taxon>
        <taxon>Diaporthales</taxon>
        <taxon>Gnomoniaceae</taxon>
        <taxon>Gnomoniopsis</taxon>
    </lineage>
</organism>